<dbReference type="AlphaFoldDB" id="A0A919MEQ2"/>
<evidence type="ECO:0000313" key="2">
    <source>
        <dbReference type="Proteomes" id="UP000598174"/>
    </source>
</evidence>
<protein>
    <recommendedName>
        <fullName evidence="3">FAD-binding domain-containing protein</fullName>
    </recommendedName>
</protein>
<dbReference type="InterPro" id="IPR051704">
    <property type="entry name" value="FAD_aromatic-hydroxylase"/>
</dbReference>
<organism evidence="1 2">
    <name type="scientific">Paractinoplanes ferrugineus</name>
    <dbReference type="NCBI Taxonomy" id="113564"/>
    <lineage>
        <taxon>Bacteria</taxon>
        <taxon>Bacillati</taxon>
        <taxon>Actinomycetota</taxon>
        <taxon>Actinomycetes</taxon>
        <taxon>Micromonosporales</taxon>
        <taxon>Micromonosporaceae</taxon>
        <taxon>Paractinoplanes</taxon>
    </lineage>
</organism>
<sequence>MGAEFSGRKPGAGIAGPALAYWLHRYGFTVTVVEKAPEVRAGGQVMRRGETAVNDTLSSPTRVCTW</sequence>
<dbReference type="EMBL" id="BOMM01000045">
    <property type="protein sequence ID" value="GIE13008.1"/>
    <property type="molecule type" value="Genomic_DNA"/>
</dbReference>
<dbReference type="Gene3D" id="3.30.9.10">
    <property type="entry name" value="D-Amino Acid Oxidase, subunit A, domain 2"/>
    <property type="match status" value="1"/>
</dbReference>
<dbReference type="Pfam" id="PF13450">
    <property type="entry name" value="NAD_binding_8"/>
    <property type="match status" value="1"/>
</dbReference>
<dbReference type="SUPFAM" id="SSF51905">
    <property type="entry name" value="FAD/NAD(P)-binding domain"/>
    <property type="match status" value="1"/>
</dbReference>
<dbReference type="Gene3D" id="3.50.50.60">
    <property type="entry name" value="FAD/NAD(P)-binding domain"/>
    <property type="match status" value="1"/>
</dbReference>
<dbReference type="PANTHER" id="PTHR46865">
    <property type="entry name" value="OXIDOREDUCTASE-RELATED"/>
    <property type="match status" value="1"/>
</dbReference>
<dbReference type="InterPro" id="IPR036188">
    <property type="entry name" value="FAD/NAD-bd_sf"/>
</dbReference>
<gene>
    <name evidence="1" type="ORF">Afe05nite_48480</name>
</gene>
<dbReference type="Proteomes" id="UP000598174">
    <property type="component" value="Unassembled WGS sequence"/>
</dbReference>
<name>A0A919MEQ2_9ACTN</name>
<reference evidence="1" key="1">
    <citation type="submission" date="2021-01" db="EMBL/GenBank/DDBJ databases">
        <title>Whole genome shotgun sequence of Actinoplanes ferrugineus NBRC 15555.</title>
        <authorList>
            <person name="Komaki H."/>
            <person name="Tamura T."/>
        </authorList>
    </citation>
    <scope>NUCLEOTIDE SEQUENCE</scope>
    <source>
        <strain evidence="1">NBRC 15555</strain>
    </source>
</reference>
<comment type="caution">
    <text evidence="1">The sequence shown here is derived from an EMBL/GenBank/DDBJ whole genome shotgun (WGS) entry which is preliminary data.</text>
</comment>
<evidence type="ECO:0008006" key="3">
    <source>
        <dbReference type="Google" id="ProtNLM"/>
    </source>
</evidence>
<proteinExistence type="predicted"/>
<keyword evidence="2" id="KW-1185">Reference proteome</keyword>
<dbReference type="PANTHER" id="PTHR46865:SF2">
    <property type="entry name" value="MONOOXYGENASE"/>
    <property type="match status" value="1"/>
</dbReference>
<accession>A0A919MEQ2</accession>
<evidence type="ECO:0000313" key="1">
    <source>
        <dbReference type="EMBL" id="GIE13008.1"/>
    </source>
</evidence>